<sequence length="285" mass="28914">MTAATPPAARHGDTDTDSAGVTETALLGGRVRLLQPARGYRVAMDPVLLAAAVPLAGPGRVAHALDAGLGTGAAAFCLLARAGPGLRVTGIESDPARTALARRSAALNGLTDRLAVVEADLTTAPALAPVDVVLTNPPYLEVGTAPPDAGRASAHMATVPLARWIGACLDRLRPKGRLVVIQRADRLDAVLAALAGRAGAVEVIPLWPGPGPDGTPRPARRVIVRARAGVRGPATLWPGLVLHRPGGGHTAEAEAVLRDGLALDAAMATPAPARNDPPTTGDTTL</sequence>
<dbReference type="GO" id="GO:0032259">
    <property type="term" value="P:methylation"/>
    <property type="evidence" value="ECO:0007669"/>
    <property type="project" value="UniProtKB-KW"/>
</dbReference>
<dbReference type="GO" id="GO:0008757">
    <property type="term" value="F:S-adenosylmethionine-dependent methyltransferase activity"/>
    <property type="evidence" value="ECO:0007669"/>
    <property type="project" value="UniProtKB-ARBA"/>
</dbReference>
<keyword evidence="3" id="KW-0489">Methyltransferase</keyword>
<feature type="region of interest" description="Disordered" evidence="1">
    <location>
        <begin position="1"/>
        <end position="20"/>
    </location>
</feature>
<keyword evidence="3" id="KW-0808">Transferase</keyword>
<dbReference type="InterPro" id="IPR002052">
    <property type="entry name" value="DNA_methylase_N6_adenine_CS"/>
</dbReference>
<dbReference type="GO" id="GO:0008170">
    <property type="term" value="F:N-methyltransferase activity"/>
    <property type="evidence" value="ECO:0007669"/>
    <property type="project" value="UniProtKB-ARBA"/>
</dbReference>
<dbReference type="PANTHER" id="PTHR47739">
    <property type="entry name" value="TRNA1(VAL) (ADENINE(37)-N6)-METHYLTRANSFERASE"/>
    <property type="match status" value="1"/>
</dbReference>
<dbReference type="Gene3D" id="3.40.50.150">
    <property type="entry name" value="Vaccinia Virus protein VP39"/>
    <property type="match status" value="1"/>
</dbReference>
<dbReference type="RefSeq" id="WP_343056397.1">
    <property type="nucleotide sequence ID" value="NZ_JACIGI010000037.1"/>
</dbReference>
<proteinExistence type="predicted"/>
<dbReference type="SUPFAM" id="SSF53335">
    <property type="entry name" value="S-adenosyl-L-methionine-dependent methyltransferases"/>
    <property type="match status" value="1"/>
</dbReference>
<protein>
    <submittedName>
        <fullName evidence="3">tRNA1(Val) A37 N6-methylase TrmN6</fullName>
    </submittedName>
</protein>
<dbReference type="InterPro" id="IPR050210">
    <property type="entry name" value="tRNA_Adenine-N(6)_MTase"/>
</dbReference>
<keyword evidence="4" id="KW-1185">Reference proteome</keyword>
<dbReference type="AlphaFoldDB" id="A0A7W6S205"/>
<feature type="domain" description="Methyltransferase" evidence="2">
    <location>
        <begin position="65"/>
        <end position="157"/>
    </location>
</feature>
<dbReference type="Proteomes" id="UP000555728">
    <property type="component" value="Unassembled WGS sequence"/>
</dbReference>
<dbReference type="PROSITE" id="PS00092">
    <property type="entry name" value="N6_MTASE"/>
    <property type="match status" value="1"/>
</dbReference>
<evidence type="ECO:0000259" key="2">
    <source>
        <dbReference type="Pfam" id="PF13649"/>
    </source>
</evidence>
<dbReference type="PANTHER" id="PTHR47739:SF1">
    <property type="entry name" value="TRNA1(VAL) (ADENINE(37)-N6)-METHYLTRANSFERASE"/>
    <property type="match status" value="1"/>
</dbReference>
<accession>A0A7W6S205</accession>
<organism evidence="3 4">
    <name type="scientific">Roseospira goensis</name>
    <dbReference type="NCBI Taxonomy" id="391922"/>
    <lineage>
        <taxon>Bacteria</taxon>
        <taxon>Pseudomonadati</taxon>
        <taxon>Pseudomonadota</taxon>
        <taxon>Alphaproteobacteria</taxon>
        <taxon>Rhodospirillales</taxon>
        <taxon>Rhodospirillaceae</taxon>
        <taxon>Roseospira</taxon>
    </lineage>
</organism>
<evidence type="ECO:0000313" key="3">
    <source>
        <dbReference type="EMBL" id="MBB4287448.1"/>
    </source>
</evidence>
<dbReference type="InterPro" id="IPR029063">
    <property type="entry name" value="SAM-dependent_MTases_sf"/>
</dbReference>
<evidence type="ECO:0000313" key="4">
    <source>
        <dbReference type="Proteomes" id="UP000555728"/>
    </source>
</evidence>
<dbReference type="CDD" id="cd02440">
    <property type="entry name" value="AdoMet_MTases"/>
    <property type="match status" value="1"/>
</dbReference>
<gene>
    <name evidence="3" type="ORF">GGD88_003196</name>
</gene>
<dbReference type="InterPro" id="IPR041698">
    <property type="entry name" value="Methyltransf_25"/>
</dbReference>
<dbReference type="Pfam" id="PF13649">
    <property type="entry name" value="Methyltransf_25"/>
    <property type="match status" value="1"/>
</dbReference>
<name>A0A7W6S205_9PROT</name>
<comment type="caution">
    <text evidence="3">The sequence shown here is derived from an EMBL/GenBank/DDBJ whole genome shotgun (WGS) entry which is preliminary data.</text>
</comment>
<reference evidence="3 4" key="1">
    <citation type="submission" date="2020-08" db="EMBL/GenBank/DDBJ databases">
        <title>Genome sequencing of Purple Non-Sulfur Bacteria from various extreme environments.</title>
        <authorList>
            <person name="Mayer M."/>
        </authorList>
    </citation>
    <scope>NUCLEOTIDE SEQUENCE [LARGE SCALE GENOMIC DNA]</scope>
    <source>
        <strain evidence="3 4">JA135</strain>
    </source>
</reference>
<dbReference type="EMBL" id="JACIGI010000037">
    <property type="protein sequence ID" value="MBB4287448.1"/>
    <property type="molecule type" value="Genomic_DNA"/>
</dbReference>
<dbReference type="GO" id="GO:0003676">
    <property type="term" value="F:nucleic acid binding"/>
    <property type="evidence" value="ECO:0007669"/>
    <property type="project" value="InterPro"/>
</dbReference>
<evidence type="ECO:0000256" key="1">
    <source>
        <dbReference type="SAM" id="MobiDB-lite"/>
    </source>
</evidence>